<comment type="subcellular location">
    <subcellularLocation>
        <location evidence="1">Periplasm</location>
    </subcellularLocation>
</comment>
<dbReference type="UniPathway" id="UPA00286"/>
<sequence>MKTITLLGIAFVAISLGLPVNATPMCPELLQTDNLENKYRRLAPIHTDIENGWIFTSDQLSESYTLKSEAVHLMSGIAEEFESRGIKLAIMIAPPRPLVAGDGVVKSTLGSNSVFDTVAASDSFNQMIEQLRQTGAIVPNLLPVAQEMNQFRQYYFRRDTHWTPAGAAASALELAAEFGFSDAAFSVSDVVSSDIYEEGGSLSNIVNAICGLENDVEQVAKMNYSRIMASQGLGLFGSASEDKIALVGTSFSDRYKRDQYQVADALAAASGADVSNYSISGGGMIGPMEAFILSGDVDDYSNVIWEFPYTQSPNSTSHLRQLLGALRFESSNLSPPQSLELSSSNEAAITFFDRPLKADLIQFETETANLLRVDVVISFESGKTRTIKLRRKDRVPLDRRTTNWFADLSGWDNDSIIEIIAKFDQGVALQQVSFRYQSSVEDS</sequence>
<keyword evidence="4 7" id="KW-0732">Signal</keyword>
<evidence type="ECO:0000313" key="9">
    <source>
        <dbReference type="EMBL" id="SHH41506.1"/>
    </source>
</evidence>
<dbReference type="InterPro" id="IPR031811">
    <property type="entry name" value="ALGX/ALGJ_SGNH-like"/>
</dbReference>
<evidence type="ECO:0000256" key="5">
    <source>
        <dbReference type="ARBA" id="ARBA00022764"/>
    </source>
</evidence>
<feature type="signal peptide" evidence="7">
    <location>
        <begin position="1"/>
        <end position="22"/>
    </location>
</feature>
<feature type="chain" id="PRO_5012206394" evidence="7">
    <location>
        <begin position="23"/>
        <end position="443"/>
    </location>
</feature>
<dbReference type="OrthoDB" id="5657087at2"/>
<keyword evidence="6" id="KW-0016">Alginate biosynthesis</keyword>
<evidence type="ECO:0000256" key="6">
    <source>
        <dbReference type="ARBA" id="ARBA00022841"/>
    </source>
</evidence>
<keyword evidence="10" id="KW-1185">Reference proteome</keyword>
<feature type="domain" description="AlgX/AlgJ SGNH hydrolase-like" evidence="8">
    <location>
        <begin position="50"/>
        <end position="308"/>
    </location>
</feature>
<reference evidence="9 10" key="1">
    <citation type="submission" date="2016-11" db="EMBL/GenBank/DDBJ databases">
        <authorList>
            <person name="Jaros S."/>
            <person name="Januszkiewicz K."/>
            <person name="Wedrychowicz H."/>
        </authorList>
    </citation>
    <scope>NUCLEOTIDE SEQUENCE [LARGE SCALE GENOMIC DNA]</scope>
    <source>
        <strain evidence="9 10">DSM 28715</strain>
    </source>
</reference>
<evidence type="ECO:0000256" key="7">
    <source>
        <dbReference type="SAM" id="SignalP"/>
    </source>
</evidence>
<proteinExistence type="predicted"/>
<dbReference type="Proteomes" id="UP000184074">
    <property type="component" value="Unassembled WGS sequence"/>
</dbReference>
<evidence type="ECO:0000259" key="8">
    <source>
        <dbReference type="Pfam" id="PF16822"/>
    </source>
</evidence>
<keyword evidence="5" id="KW-0574">Periplasm</keyword>
<dbReference type="GO" id="GO:0016740">
    <property type="term" value="F:transferase activity"/>
    <property type="evidence" value="ECO:0007669"/>
    <property type="project" value="UniProtKB-KW"/>
</dbReference>
<dbReference type="EMBL" id="FQXB01000007">
    <property type="protein sequence ID" value="SHH41506.1"/>
    <property type="molecule type" value="Genomic_DNA"/>
</dbReference>
<organism evidence="9 10">
    <name type="scientific">Cognatiyoonia sediminum</name>
    <dbReference type="NCBI Taxonomy" id="1508389"/>
    <lineage>
        <taxon>Bacteria</taxon>
        <taxon>Pseudomonadati</taxon>
        <taxon>Pseudomonadota</taxon>
        <taxon>Alphaproteobacteria</taxon>
        <taxon>Rhodobacterales</taxon>
        <taxon>Paracoccaceae</taxon>
        <taxon>Cognatiyoonia</taxon>
    </lineage>
</organism>
<keyword evidence="9" id="KW-0378">Hydrolase</keyword>
<comment type="pathway">
    <text evidence="2">Glycan biosynthesis; alginate biosynthesis.</text>
</comment>
<gene>
    <name evidence="9" type="ORF">SAMN05444003_3082</name>
</gene>
<keyword evidence="3 9" id="KW-0808">Transferase</keyword>
<accession>A0A1M5SSM0</accession>
<dbReference type="STRING" id="1508389.SAMN05444003_3082"/>
<evidence type="ECO:0000256" key="2">
    <source>
        <dbReference type="ARBA" id="ARBA00005182"/>
    </source>
</evidence>
<dbReference type="GO" id="GO:0016787">
    <property type="term" value="F:hydrolase activity"/>
    <property type="evidence" value="ECO:0007669"/>
    <property type="project" value="UniProtKB-KW"/>
</dbReference>
<evidence type="ECO:0000256" key="3">
    <source>
        <dbReference type="ARBA" id="ARBA00022679"/>
    </source>
</evidence>
<protein>
    <submittedName>
        <fullName evidence="9">SGNH hydrolase-like domain-containing protein, acetyltransferase AlgX</fullName>
    </submittedName>
</protein>
<name>A0A1M5SSM0_9RHOB</name>
<dbReference type="AlphaFoldDB" id="A0A1M5SSM0"/>
<dbReference type="GO" id="GO:0042597">
    <property type="term" value="C:periplasmic space"/>
    <property type="evidence" value="ECO:0007669"/>
    <property type="project" value="UniProtKB-SubCell"/>
</dbReference>
<evidence type="ECO:0000256" key="1">
    <source>
        <dbReference type="ARBA" id="ARBA00004418"/>
    </source>
</evidence>
<evidence type="ECO:0000313" key="10">
    <source>
        <dbReference type="Proteomes" id="UP000184074"/>
    </source>
</evidence>
<dbReference type="GO" id="GO:0042121">
    <property type="term" value="P:alginic acid biosynthetic process"/>
    <property type="evidence" value="ECO:0007669"/>
    <property type="project" value="UniProtKB-UniPathway"/>
</dbReference>
<dbReference type="RefSeq" id="WP_072902619.1">
    <property type="nucleotide sequence ID" value="NZ_FQXB01000007.1"/>
</dbReference>
<dbReference type="Pfam" id="PF16822">
    <property type="entry name" value="ALGX"/>
    <property type="match status" value="1"/>
</dbReference>
<evidence type="ECO:0000256" key="4">
    <source>
        <dbReference type="ARBA" id="ARBA00022729"/>
    </source>
</evidence>